<gene>
    <name evidence="5" type="ORF">IV56_GL000263</name>
</gene>
<dbReference type="EMBL" id="JQCE01000075">
    <property type="protein sequence ID" value="KRO15172.1"/>
    <property type="molecule type" value="Genomic_DNA"/>
</dbReference>
<name>A0A0R2MNA6_9LACO</name>
<dbReference type="PRINTS" id="PR00081">
    <property type="entry name" value="GDHRDH"/>
</dbReference>
<protein>
    <recommendedName>
        <fullName evidence="7">Carbonyl reductase</fullName>
    </recommendedName>
</protein>
<dbReference type="PATRIC" id="fig|1293598.4.peg.282"/>
<organism evidence="5 6">
    <name type="scientific">Lacticaseibacillus saniviri JCM 17471 = DSM 24301</name>
    <dbReference type="NCBI Taxonomy" id="1293598"/>
    <lineage>
        <taxon>Bacteria</taxon>
        <taxon>Bacillati</taxon>
        <taxon>Bacillota</taxon>
        <taxon>Bacilli</taxon>
        <taxon>Lactobacillales</taxon>
        <taxon>Lactobacillaceae</taxon>
        <taxon>Lacticaseibacillus</taxon>
    </lineage>
</organism>
<dbReference type="STRING" id="1293598.IV56_GL000263"/>
<evidence type="ECO:0008006" key="7">
    <source>
        <dbReference type="Google" id="ProtNLM"/>
    </source>
</evidence>
<dbReference type="InterPro" id="IPR002347">
    <property type="entry name" value="SDR_fam"/>
</dbReference>
<dbReference type="Gene3D" id="3.40.50.720">
    <property type="entry name" value="NAD(P)-binding Rossmann-like Domain"/>
    <property type="match status" value="1"/>
</dbReference>
<evidence type="ECO:0000313" key="5">
    <source>
        <dbReference type="EMBL" id="KRO15172.1"/>
    </source>
</evidence>
<dbReference type="SUPFAM" id="SSF51735">
    <property type="entry name" value="NAD(P)-binding Rossmann-fold domains"/>
    <property type="match status" value="1"/>
</dbReference>
<keyword evidence="3" id="KW-0560">Oxidoreductase</keyword>
<dbReference type="PANTHER" id="PTHR43963:SF6">
    <property type="entry name" value="CHAIN DEHYDROGENASE FAMILY PROTEIN, PUTATIVE (AFU_ORTHOLOGUE AFUA_3G15350)-RELATED"/>
    <property type="match status" value="1"/>
</dbReference>
<dbReference type="GO" id="GO:0016491">
    <property type="term" value="F:oxidoreductase activity"/>
    <property type="evidence" value="ECO:0007669"/>
    <property type="project" value="UniProtKB-KW"/>
</dbReference>
<evidence type="ECO:0000256" key="1">
    <source>
        <dbReference type="ARBA" id="ARBA00006484"/>
    </source>
</evidence>
<accession>A0A0R2MNA6</accession>
<evidence type="ECO:0000256" key="4">
    <source>
        <dbReference type="RuleBase" id="RU000363"/>
    </source>
</evidence>
<keyword evidence="2" id="KW-0521">NADP</keyword>
<dbReference type="InterPro" id="IPR036291">
    <property type="entry name" value="NAD(P)-bd_dom_sf"/>
</dbReference>
<proteinExistence type="inferred from homology"/>
<evidence type="ECO:0000256" key="3">
    <source>
        <dbReference type="ARBA" id="ARBA00023002"/>
    </source>
</evidence>
<evidence type="ECO:0000313" key="6">
    <source>
        <dbReference type="Proteomes" id="UP000050969"/>
    </source>
</evidence>
<evidence type="ECO:0000256" key="2">
    <source>
        <dbReference type="ARBA" id="ARBA00022857"/>
    </source>
</evidence>
<dbReference type="Pfam" id="PF00106">
    <property type="entry name" value="adh_short"/>
    <property type="match status" value="1"/>
</dbReference>
<comment type="caution">
    <text evidence="5">The sequence shown here is derived from an EMBL/GenBank/DDBJ whole genome shotgun (WGS) entry which is preliminary data.</text>
</comment>
<comment type="similarity">
    <text evidence="1 4">Belongs to the short-chain dehydrogenases/reductases (SDR) family.</text>
</comment>
<dbReference type="RefSeq" id="WP_056993388.1">
    <property type="nucleotide sequence ID" value="NZ_JQCE01000075.1"/>
</dbReference>
<dbReference type="Proteomes" id="UP000050969">
    <property type="component" value="Unassembled WGS sequence"/>
</dbReference>
<dbReference type="PRINTS" id="PR00080">
    <property type="entry name" value="SDRFAMILY"/>
</dbReference>
<dbReference type="AlphaFoldDB" id="A0A0R2MNA6"/>
<sequence>MKTALITGGNKGIGFALAKALGAANWQVVLGVRSETNGQKAVAELAADGIHASFVILDLSRPDTISEVGKTVVSDYPQLSLLINNAGIPGAMADSSLTVPEDNLRQTMEVNFFGTFQLTQTLLPVLENNRGRIVNVTIPTVANPNWNPLAYKASKAAQNVMMDSFAIDLKKADKPMSIFSVHPGPTTTDLNGNMTMPGFHTADDVAGKIVAYIEDGADHNGQFIEIYPELK</sequence>
<dbReference type="PANTHER" id="PTHR43963">
    <property type="entry name" value="CARBONYL REDUCTASE 1-RELATED"/>
    <property type="match status" value="1"/>
</dbReference>
<keyword evidence="6" id="KW-1185">Reference proteome</keyword>
<reference evidence="5 6" key="1">
    <citation type="journal article" date="2015" name="Genome Announc.">
        <title>Expanding the biotechnology potential of lactobacilli through comparative genomics of 213 strains and associated genera.</title>
        <authorList>
            <person name="Sun Z."/>
            <person name="Harris H.M."/>
            <person name="McCann A."/>
            <person name="Guo C."/>
            <person name="Argimon S."/>
            <person name="Zhang W."/>
            <person name="Yang X."/>
            <person name="Jeffery I.B."/>
            <person name="Cooney J.C."/>
            <person name="Kagawa T.F."/>
            <person name="Liu W."/>
            <person name="Song Y."/>
            <person name="Salvetti E."/>
            <person name="Wrobel A."/>
            <person name="Rasinkangas P."/>
            <person name="Parkhill J."/>
            <person name="Rea M.C."/>
            <person name="O'Sullivan O."/>
            <person name="Ritari J."/>
            <person name="Douillard F.P."/>
            <person name="Paul Ross R."/>
            <person name="Yang R."/>
            <person name="Briner A.E."/>
            <person name="Felis G.E."/>
            <person name="de Vos W.M."/>
            <person name="Barrangou R."/>
            <person name="Klaenhammer T.R."/>
            <person name="Caufield P.W."/>
            <person name="Cui Y."/>
            <person name="Zhang H."/>
            <person name="O'Toole P.W."/>
        </authorList>
    </citation>
    <scope>NUCLEOTIDE SEQUENCE [LARGE SCALE GENOMIC DNA]</scope>
    <source>
        <strain evidence="5 6">DSM 24301</strain>
    </source>
</reference>